<organism evidence="4 5">
    <name type="scientific">Methylobacterium iners</name>
    <dbReference type="NCBI Taxonomy" id="418707"/>
    <lineage>
        <taxon>Bacteria</taxon>
        <taxon>Pseudomonadati</taxon>
        <taxon>Pseudomonadota</taxon>
        <taxon>Alphaproteobacteria</taxon>
        <taxon>Hyphomicrobiales</taxon>
        <taxon>Methylobacteriaceae</taxon>
        <taxon>Methylobacterium</taxon>
    </lineage>
</organism>
<reference evidence="4" key="1">
    <citation type="journal article" date="2021" name="Front. Microbiol.">
        <title>Comprehensive Comparative Genomics and Phenotyping of Methylobacterium Species.</title>
        <authorList>
            <person name="Alessa O."/>
            <person name="Ogura Y."/>
            <person name="Fujitani Y."/>
            <person name="Takami H."/>
            <person name="Hayashi T."/>
            <person name="Sahin N."/>
            <person name="Tani A."/>
        </authorList>
    </citation>
    <scope>NUCLEOTIDE SEQUENCE</scope>
    <source>
        <strain evidence="4">DSM 19015</strain>
    </source>
</reference>
<keyword evidence="2" id="KW-0732">Signal</keyword>
<dbReference type="PROSITE" id="PS50830">
    <property type="entry name" value="TNASE_3"/>
    <property type="match status" value="1"/>
</dbReference>
<gene>
    <name evidence="4" type="ORF">OCOJLMKI_2679</name>
</gene>
<dbReference type="Gene3D" id="2.40.50.90">
    <property type="match status" value="1"/>
</dbReference>
<comment type="caution">
    <text evidence="4">The sequence shown here is derived from an EMBL/GenBank/DDBJ whole genome shotgun (WGS) entry which is preliminary data.</text>
</comment>
<dbReference type="SMART" id="SM00318">
    <property type="entry name" value="SNc"/>
    <property type="match status" value="1"/>
</dbReference>
<proteinExistence type="predicted"/>
<protein>
    <recommendedName>
        <fullName evidence="3">TNase-like domain-containing protein</fullName>
    </recommendedName>
</protein>
<name>A0ABQ4RZ74_9HYPH</name>
<feature type="chain" id="PRO_5046103637" description="TNase-like domain-containing protein" evidence="2">
    <location>
        <begin position="19"/>
        <end position="227"/>
    </location>
</feature>
<dbReference type="InterPro" id="IPR016071">
    <property type="entry name" value="Staphylococal_nuclease_OB-fold"/>
</dbReference>
<feature type="compositionally biased region" description="Basic and acidic residues" evidence="1">
    <location>
        <begin position="156"/>
        <end position="165"/>
    </location>
</feature>
<reference evidence="4" key="2">
    <citation type="submission" date="2021-08" db="EMBL/GenBank/DDBJ databases">
        <authorList>
            <person name="Tani A."/>
            <person name="Ola A."/>
            <person name="Ogura Y."/>
            <person name="Katsura K."/>
            <person name="Hayashi T."/>
        </authorList>
    </citation>
    <scope>NUCLEOTIDE SEQUENCE</scope>
    <source>
        <strain evidence="4">DSM 19015</strain>
    </source>
</reference>
<dbReference type="Pfam" id="PF00565">
    <property type="entry name" value="SNase"/>
    <property type="match status" value="1"/>
</dbReference>
<dbReference type="InterPro" id="IPR035437">
    <property type="entry name" value="SNase_OB-fold_sf"/>
</dbReference>
<dbReference type="PANTHER" id="PTHR12302">
    <property type="entry name" value="EBNA2 BINDING PROTEIN P100"/>
    <property type="match status" value="1"/>
</dbReference>
<feature type="domain" description="TNase-like" evidence="3">
    <location>
        <begin position="27"/>
        <end position="142"/>
    </location>
</feature>
<dbReference type="PANTHER" id="PTHR12302:SF26">
    <property type="entry name" value="BLR1266 PROTEIN"/>
    <property type="match status" value="1"/>
</dbReference>
<dbReference type="SUPFAM" id="SSF50199">
    <property type="entry name" value="Staphylococcal nuclease"/>
    <property type="match status" value="1"/>
</dbReference>
<sequence length="227" mass="24629">MVYRSVLGVLLLTTPALAEPIVGRATVIDGDTLEVRGTRIRLHGIDAPESGQTCKDAEGKTYRCGQTAALALAGRIGQRLVTCEPRETDQYGRVVAVCRTSAGDLNAWMAGEGHAVAYRRYAEDYANVELTAKALRRGIWAGTFEEPSAWRRAKRAGGEDTRPERVTPPVGPSGCTIKGNISAGGERIYHLPSSPDYARTRINDRAGERLFCSEDEAKAAGWRPARN</sequence>
<evidence type="ECO:0000313" key="4">
    <source>
        <dbReference type="EMBL" id="GJD95467.1"/>
    </source>
</evidence>
<keyword evidence="5" id="KW-1185">Reference proteome</keyword>
<dbReference type="RefSeq" id="WP_238244612.1">
    <property type="nucleotide sequence ID" value="NZ_BPQP01000037.1"/>
</dbReference>
<feature type="region of interest" description="Disordered" evidence="1">
    <location>
        <begin position="151"/>
        <end position="174"/>
    </location>
</feature>
<evidence type="ECO:0000256" key="1">
    <source>
        <dbReference type="SAM" id="MobiDB-lite"/>
    </source>
</evidence>
<dbReference type="Proteomes" id="UP001055125">
    <property type="component" value="Unassembled WGS sequence"/>
</dbReference>
<evidence type="ECO:0000313" key="5">
    <source>
        <dbReference type="Proteomes" id="UP001055125"/>
    </source>
</evidence>
<accession>A0ABQ4RZ74</accession>
<evidence type="ECO:0000256" key="2">
    <source>
        <dbReference type="SAM" id="SignalP"/>
    </source>
</evidence>
<feature type="signal peptide" evidence="2">
    <location>
        <begin position="1"/>
        <end position="18"/>
    </location>
</feature>
<dbReference type="EMBL" id="BPQP01000037">
    <property type="protein sequence ID" value="GJD95467.1"/>
    <property type="molecule type" value="Genomic_DNA"/>
</dbReference>
<evidence type="ECO:0000259" key="3">
    <source>
        <dbReference type="PROSITE" id="PS50830"/>
    </source>
</evidence>